<keyword evidence="4" id="KW-0808">Transferase</keyword>
<dbReference type="RefSeq" id="WP_133905808.1">
    <property type="nucleotide sequence ID" value="NZ_SOCP01000011.1"/>
</dbReference>
<feature type="transmembrane region" description="Helical" evidence="8">
    <location>
        <begin position="26"/>
        <end position="47"/>
    </location>
</feature>
<gene>
    <name evidence="10" type="ORF">CLV71_111103</name>
</gene>
<evidence type="ECO:0000313" key="10">
    <source>
        <dbReference type="EMBL" id="TDV46145.1"/>
    </source>
</evidence>
<accession>A0A4R7VB02</accession>
<dbReference type="Pfam" id="PF02518">
    <property type="entry name" value="HATPase_c"/>
    <property type="match status" value="1"/>
</dbReference>
<dbReference type="InterPro" id="IPR013587">
    <property type="entry name" value="Nitrate/nitrite_sensing"/>
</dbReference>
<keyword evidence="8" id="KW-1133">Transmembrane helix</keyword>
<evidence type="ECO:0000256" key="5">
    <source>
        <dbReference type="ARBA" id="ARBA00022777"/>
    </source>
</evidence>
<dbReference type="OrthoDB" id="3502710at2"/>
<sequence>MKAATEPASRSSALLSVLANWRDWNIPVKLAAVTFVPVVFAVVLGTMQISDQVDKASDYRRVDRLVVVNEKLRDLVAELQTERDAAGVLLTTDAGDVPRRLAAEQRDTDHARAEFLRATGRVTLDHEAGAARYADVLTWLDELTDVRRQAAQPGFDASSAVTRYSAVIDALLRFDRTMAAEVMDPTLASTASALYDLEEIKEEVSFQQSVIAVGIARGSLAGPEVDSVAASVGRQADRLADFFSVAGASRSQLYDDYVSGTGIAGRNNIAAAVAGLPGGDPVPATAQAWQDSSELTVNRIGQVAGVLGQDLHDRSTTLQDEASDGAGLAAVILLVALVVAMAVMFVVGRHLLWSLASLRRGALDVAEKALPDAVSRIRDRGEEAGDIELAPMPVTSMDEVGQVARAFDAVQSQALRLATEQAGLRAKYSGVFVNLSRRSQGLVQRQLQLLERLERDEEDPEQLATLFQLDHLATRMRRNNENLMVLSGGEVGRRSQRPTALADLLRASVSEIEQYQRVVLQPPPSVDVVGYAVGDLVRLVAELLDNATAFSAPDTQVTIASHVFEDGTLCVVVHDDGIGMNAEELEEANEKLAEAGAVDVSTTRRMGLFVVGRLAGRHGIEVRLSSGGHDGRGVQATVTVPHEVVIPTNRPAEPERTRPPRNGRGPNGGHPGGRSQGGTSMLAPFSLGNQANGIRANGDTGLSNKHTNGLIKSGLTPSPLPRPDRPPAPERGENDGGHLPLPRRSPGGKVPAERPPDSQRGLFTPARPAEGTGFRTDRAAIEETTPIFDEMVSAWFRAVSGAPLMPDRALPPPPGGPRHSVRQAGETRKPPEHQPPSKDESRNGVEAWNFAADTGFDAARAVSKVEPSTYTSGGLPRRSPRQHLLPGSAAPGTVAGRPRHERDADVVRNRLSDYRKGVRKARDHRHGVEPPSTPRAAPVTPSRLSSADTQRLDMPVGGWRFAADLGWQAANQASTSTPVDYTSGGLPRRSPRQNLVPGSVSHSGNGNGAAPPPARRAEEMRGRLGSFQKGLSRGRRNLADRATTGAHDYPQQQENE</sequence>
<dbReference type="PANTHER" id="PTHR44936:SF9">
    <property type="entry name" value="SENSOR PROTEIN CREC"/>
    <property type="match status" value="1"/>
</dbReference>
<dbReference type="Gene3D" id="3.30.565.10">
    <property type="entry name" value="Histidine kinase-like ATPase, C-terminal domain"/>
    <property type="match status" value="1"/>
</dbReference>
<feature type="region of interest" description="Disordered" evidence="7">
    <location>
        <begin position="972"/>
        <end position="1056"/>
    </location>
</feature>
<dbReference type="AlphaFoldDB" id="A0A4R7VB02"/>
<feature type="region of interest" description="Disordered" evidence="7">
    <location>
        <begin position="803"/>
        <end position="846"/>
    </location>
</feature>
<dbReference type="PANTHER" id="PTHR44936">
    <property type="entry name" value="SENSOR PROTEIN CREC"/>
    <property type="match status" value="1"/>
</dbReference>
<dbReference type="InterPro" id="IPR003594">
    <property type="entry name" value="HATPase_dom"/>
</dbReference>
<feature type="region of interest" description="Disordered" evidence="7">
    <location>
        <begin position="640"/>
        <end position="779"/>
    </location>
</feature>
<dbReference type="GO" id="GO:0004673">
    <property type="term" value="F:protein histidine kinase activity"/>
    <property type="evidence" value="ECO:0007669"/>
    <property type="project" value="UniProtKB-EC"/>
</dbReference>
<keyword evidence="3" id="KW-0597">Phosphoprotein</keyword>
<evidence type="ECO:0000256" key="3">
    <source>
        <dbReference type="ARBA" id="ARBA00022553"/>
    </source>
</evidence>
<protein>
    <recommendedName>
        <fullName evidence="2">histidine kinase</fullName>
        <ecNumber evidence="2">2.7.13.3</ecNumber>
    </recommendedName>
</protein>
<organism evidence="10 11">
    <name type="scientific">Actinophytocola oryzae</name>
    <dbReference type="NCBI Taxonomy" id="502181"/>
    <lineage>
        <taxon>Bacteria</taxon>
        <taxon>Bacillati</taxon>
        <taxon>Actinomycetota</taxon>
        <taxon>Actinomycetes</taxon>
        <taxon>Pseudonocardiales</taxon>
        <taxon>Pseudonocardiaceae</taxon>
    </lineage>
</organism>
<evidence type="ECO:0000256" key="7">
    <source>
        <dbReference type="SAM" id="MobiDB-lite"/>
    </source>
</evidence>
<name>A0A4R7VB02_9PSEU</name>
<dbReference type="Pfam" id="PF08376">
    <property type="entry name" value="NIT"/>
    <property type="match status" value="1"/>
</dbReference>
<dbReference type="SMART" id="SM00387">
    <property type="entry name" value="HATPase_c"/>
    <property type="match status" value="1"/>
</dbReference>
<keyword evidence="5 10" id="KW-0418">Kinase</keyword>
<keyword evidence="6" id="KW-0902">Two-component regulatory system</keyword>
<feature type="compositionally biased region" description="Gly residues" evidence="7">
    <location>
        <begin position="665"/>
        <end position="676"/>
    </location>
</feature>
<keyword evidence="11" id="KW-1185">Reference proteome</keyword>
<evidence type="ECO:0000256" key="2">
    <source>
        <dbReference type="ARBA" id="ARBA00012438"/>
    </source>
</evidence>
<comment type="caution">
    <text evidence="10">The sequence shown here is derived from an EMBL/GenBank/DDBJ whole genome shotgun (WGS) entry which is preliminary data.</text>
</comment>
<feature type="domain" description="Histidine kinase/HSP90-like ATPase" evidence="9">
    <location>
        <begin position="531"/>
        <end position="644"/>
    </location>
</feature>
<dbReference type="EMBL" id="SOCP01000011">
    <property type="protein sequence ID" value="TDV46145.1"/>
    <property type="molecule type" value="Genomic_DNA"/>
</dbReference>
<feature type="compositionally biased region" description="Basic and acidic residues" evidence="7">
    <location>
        <begin position="825"/>
        <end position="843"/>
    </location>
</feature>
<feature type="region of interest" description="Disordered" evidence="7">
    <location>
        <begin position="864"/>
        <end position="951"/>
    </location>
</feature>
<feature type="transmembrane region" description="Helical" evidence="8">
    <location>
        <begin position="326"/>
        <end position="347"/>
    </location>
</feature>
<feature type="compositionally biased region" description="Basic and acidic residues" evidence="7">
    <location>
        <begin position="898"/>
        <end position="916"/>
    </location>
</feature>
<dbReference type="EC" id="2.7.13.3" evidence="2"/>
<evidence type="ECO:0000256" key="6">
    <source>
        <dbReference type="ARBA" id="ARBA00023012"/>
    </source>
</evidence>
<feature type="compositionally biased region" description="Basic and acidic residues" evidence="7">
    <location>
        <begin position="722"/>
        <end position="736"/>
    </location>
</feature>
<dbReference type="Gene3D" id="6.10.340.10">
    <property type="match status" value="1"/>
</dbReference>
<evidence type="ECO:0000256" key="8">
    <source>
        <dbReference type="SAM" id="Phobius"/>
    </source>
</evidence>
<dbReference type="SUPFAM" id="SSF55874">
    <property type="entry name" value="ATPase domain of HSP90 chaperone/DNA topoisomerase II/histidine kinase"/>
    <property type="match status" value="1"/>
</dbReference>
<dbReference type="InterPro" id="IPR050980">
    <property type="entry name" value="2C_sensor_his_kinase"/>
</dbReference>
<keyword evidence="8" id="KW-0812">Transmembrane</keyword>
<dbReference type="GO" id="GO:0000160">
    <property type="term" value="P:phosphorelay signal transduction system"/>
    <property type="evidence" value="ECO:0007669"/>
    <property type="project" value="UniProtKB-KW"/>
</dbReference>
<reference evidence="10 11" key="1">
    <citation type="submission" date="2019-03" db="EMBL/GenBank/DDBJ databases">
        <title>Genomic Encyclopedia of Archaeal and Bacterial Type Strains, Phase II (KMG-II): from individual species to whole genera.</title>
        <authorList>
            <person name="Goeker M."/>
        </authorList>
    </citation>
    <scope>NUCLEOTIDE SEQUENCE [LARGE SCALE GENOMIC DNA]</scope>
    <source>
        <strain evidence="10 11">DSM 45499</strain>
    </source>
</reference>
<evidence type="ECO:0000256" key="1">
    <source>
        <dbReference type="ARBA" id="ARBA00000085"/>
    </source>
</evidence>
<comment type="catalytic activity">
    <reaction evidence="1">
        <text>ATP + protein L-histidine = ADP + protein N-phospho-L-histidine.</text>
        <dbReference type="EC" id="2.7.13.3"/>
    </reaction>
</comment>
<evidence type="ECO:0000313" key="11">
    <source>
        <dbReference type="Proteomes" id="UP000294927"/>
    </source>
</evidence>
<keyword evidence="8" id="KW-0472">Membrane</keyword>
<evidence type="ECO:0000259" key="9">
    <source>
        <dbReference type="SMART" id="SM00387"/>
    </source>
</evidence>
<dbReference type="Proteomes" id="UP000294927">
    <property type="component" value="Unassembled WGS sequence"/>
</dbReference>
<evidence type="ECO:0000256" key="4">
    <source>
        <dbReference type="ARBA" id="ARBA00022679"/>
    </source>
</evidence>
<dbReference type="InterPro" id="IPR036890">
    <property type="entry name" value="HATPase_C_sf"/>
</dbReference>
<proteinExistence type="predicted"/>